<accession>A0A4R6Y0V0</accession>
<evidence type="ECO:0000313" key="3">
    <source>
        <dbReference type="EMBL" id="TDR22558.1"/>
    </source>
</evidence>
<dbReference type="RefSeq" id="WP_099019192.1">
    <property type="nucleotide sequence ID" value="NZ_NIHB01000002.1"/>
</dbReference>
<dbReference type="Pfam" id="PF01648">
    <property type="entry name" value="ACPS"/>
    <property type="match status" value="1"/>
</dbReference>
<dbReference type="Gene3D" id="3.90.470.20">
    <property type="entry name" value="4'-phosphopantetheinyl transferase domain"/>
    <property type="match status" value="1"/>
</dbReference>
<evidence type="ECO:0000256" key="1">
    <source>
        <dbReference type="ARBA" id="ARBA00022679"/>
    </source>
</evidence>
<dbReference type="GO" id="GO:0000287">
    <property type="term" value="F:magnesium ion binding"/>
    <property type="evidence" value="ECO:0007669"/>
    <property type="project" value="InterPro"/>
</dbReference>
<keyword evidence="1 3" id="KW-0808">Transferase</keyword>
<dbReference type="GO" id="GO:0008897">
    <property type="term" value="F:holo-[acyl-carrier-protein] synthase activity"/>
    <property type="evidence" value="ECO:0007669"/>
    <property type="project" value="InterPro"/>
</dbReference>
<dbReference type="InterPro" id="IPR037143">
    <property type="entry name" value="4-PPantetheinyl_Trfase_dom_sf"/>
</dbReference>
<protein>
    <submittedName>
        <fullName evidence="3">Phosphopantetheine--protein transferase-like protein</fullName>
    </submittedName>
</protein>
<evidence type="ECO:0000259" key="2">
    <source>
        <dbReference type="Pfam" id="PF01648"/>
    </source>
</evidence>
<dbReference type="Proteomes" id="UP000295724">
    <property type="component" value="Unassembled WGS sequence"/>
</dbReference>
<gene>
    <name evidence="3" type="ORF">C8D91_1049</name>
</gene>
<dbReference type="SUPFAM" id="SSF56214">
    <property type="entry name" value="4'-phosphopantetheinyl transferase"/>
    <property type="match status" value="1"/>
</dbReference>
<dbReference type="EMBL" id="SNZB01000002">
    <property type="protein sequence ID" value="TDR22558.1"/>
    <property type="molecule type" value="Genomic_DNA"/>
</dbReference>
<keyword evidence="4" id="KW-1185">Reference proteome</keyword>
<sequence length="223" mass="25346">MLGNDVVDLTLDCEKHLNHRFIKRILTLKEQQQLQLAHDKNLFLWSLWSIKEASYKACQKLNHLLLFSPSQLELNDSSLKKLTEHHPQTAFFGTLKHQSTELQLKLTWYAEHSEHSPTMKYTAVHATALQGTDPKSLADVQVEISKMNQPSNYKNQSLAVRKLATKLLESNAITASIQRPPITIKDYSKPGPPILVSDQQTTLPHEISLSHDNDWLAAVLLIK</sequence>
<name>A0A4R6Y0V0_9GAMM</name>
<dbReference type="InterPro" id="IPR008278">
    <property type="entry name" value="4-PPantetheinyl_Trfase_dom"/>
</dbReference>
<proteinExistence type="predicted"/>
<dbReference type="OrthoDB" id="517356at2"/>
<comment type="caution">
    <text evidence="3">The sequence shown here is derived from an EMBL/GenBank/DDBJ whole genome shotgun (WGS) entry which is preliminary data.</text>
</comment>
<organism evidence="3 4">
    <name type="scientific">Marinicella litoralis</name>
    <dbReference type="NCBI Taxonomy" id="644220"/>
    <lineage>
        <taxon>Bacteria</taxon>
        <taxon>Pseudomonadati</taxon>
        <taxon>Pseudomonadota</taxon>
        <taxon>Gammaproteobacteria</taxon>
        <taxon>Lysobacterales</taxon>
        <taxon>Marinicellaceae</taxon>
        <taxon>Marinicella</taxon>
    </lineage>
</organism>
<reference evidence="3 4" key="1">
    <citation type="submission" date="2019-03" db="EMBL/GenBank/DDBJ databases">
        <title>Genomic Encyclopedia of Type Strains, Phase IV (KMG-IV): sequencing the most valuable type-strain genomes for metagenomic binning, comparative biology and taxonomic classification.</title>
        <authorList>
            <person name="Goeker M."/>
        </authorList>
    </citation>
    <scope>NUCLEOTIDE SEQUENCE [LARGE SCALE GENOMIC DNA]</scope>
    <source>
        <strain evidence="3 4">DSM 25488</strain>
    </source>
</reference>
<evidence type="ECO:0000313" key="4">
    <source>
        <dbReference type="Proteomes" id="UP000295724"/>
    </source>
</evidence>
<feature type="domain" description="4'-phosphopantetheinyl transferase" evidence="2">
    <location>
        <begin position="2"/>
        <end position="85"/>
    </location>
</feature>
<dbReference type="AlphaFoldDB" id="A0A4R6Y0V0"/>